<dbReference type="Pfam" id="PF02769">
    <property type="entry name" value="AIRS_C"/>
    <property type="match status" value="1"/>
</dbReference>
<dbReference type="InterPro" id="IPR036676">
    <property type="entry name" value="PurM-like_C_sf"/>
</dbReference>
<evidence type="ECO:0000256" key="1">
    <source>
        <dbReference type="ARBA" id="ARBA00022679"/>
    </source>
</evidence>
<dbReference type="InterPro" id="IPR016188">
    <property type="entry name" value="PurM-like_N"/>
</dbReference>
<protein>
    <submittedName>
        <fullName evidence="8">Uncharacterized protein</fullName>
    </submittedName>
</protein>
<evidence type="ECO:0000256" key="3">
    <source>
        <dbReference type="ARBA" id="ARBA00022777"/>
    </source>
</evidence>
<dbReference type="InterPro" id="IPR004536">
    <property type="entry name" value="SPS/SelD"/>
</dbReference>
<keyword evidence="4" id="KW-0067">ATP-binding</keyword>
<dbReference type="SUPFAM" id="SSF56042">
    <property type="entry name" value="PurM C-terminal domain-like"/>
    <property type="match status" value="1"/>
</dbReference>
<dbReference type="GO" id="GO:0005737">
    <property type="term" value="C:cytoplasm"/>
    <property type="evidence" value="ECO:0007669"/>
    <property type="project" value="TreeGrafter"/>
</dbReference>
<dbReference type="PANTHER" id="PTHR10256:SF0">
    <property type="entry name" value="INACTIVE SELENIDE, WATER DIKINASE-LIKE PROTEIN-RELATED"/>
    <property type="match status" value="1"/>
</dbReference>
<evidence type="ECO:0000313" key="9">
    <source>
        <dbReference type="Proteomes" id="UP000078200"/>
    </source>
</evidence>
<evidence type="ECO:0000256" key="2">
    <source>
        <dbReference type="ARBA" id="ARBA00022741"/>
    </source>
</evidence>
<keyword evidence="9" id="KW-1185">Reference proteome</keyword>
<keyword evidence="5" id="KW-0711">Selenium</keyword>
<feature type="domain" description="PurM-like N-terminal" evidence="6">
    <location>
        <begin position="2"/>
        <end position="93"/>
    </location>
</feature>
<dbReference type="AlphaFoldDB" id="A0A1A9UT98"/>
<dbReference type="Proteomes" id="UP000078200">
    <property type="component" value="Unassembled WGS sequence"/>
</dbReference>
<organism evidence="8 9">
    <name type="scientific">Glossina austeni</name>
    <name type="common">Savannah tsetse fly</name>
    <dbReference type="NCBI Taxonomy" id="7395"/>
    <lineage>
        <taxon>Eukaryota</taxon>
        <taxon>Metazoa</taxon>
        <taxon>Ecdysozoa</taxon>
        <taxon>Arthropoda</taxon>
        <taxon>Hexapoda</taxon>
        <taxon>Insecta</taxon>
        <taxon>Pterygota</taxon>
        <taxon>Neoptera</taxon>
        <taxon>Endopterygota</taxon>
        <taxon>Diptera</taxon>
        <taxon>Brachycera</taxon>
        <taxon>Muscomorpha</taxon>
        <taxon>Hippoboscoidea</taxon>
        <taxon>Glossinidae</taxon>
        <taxon>Glossina</taxon>
    </lineage>
</organism>
<dbReference type="Pfam" id="PF00586">
    <property type="entry name" value="AIRS"/>
    <property type="match status" value="1"/>
</dbReference>
<reference evidence="8" key="1">
    <citation type="submission" date="2020-05" db="UniProtKB">
        <authorList>
            <consortium name="EnsemblMetazoa"/>
        </authorList>
    </citation>
    <scope>IDENTIFICATION</scope>
    <source>
        <strain evidence="8">TTRI</strain>
    </source>
</reference>
<dbReference type="Gene3D" id="3.90.650.10">
    <property type="entry name" value="PurM-like C-terminal domain"/>
    <property type="match status" value="1"/>
</dbReference>
<name>A0A1A9UT98_GLOAU</name>
<keyword evidence="3" id="KW-0418">Kinase</keyword>
<dbReference type="VEuPathDB" id="VectorBase:GAUT014637"/>
<dbReference type="InterPro" id="IPR036921">
    <property type="entry name" value="PurM-like_N_sf"/>
</dbReference>
<evidence type="ECO:0000259" key="6">
    <source>
        <dbReference type="Pfam" id="PF00586"/>
    </source>
</evidence>
<evidence type="ECO:0000259" key="7">
    <source>
        <dbReference type="Pfam" id="PF02769"/>
    </source>
</evidence>
<dbReference type="GO" id="GO:0005524">
    <property type="term" value="F:ATP binding"/>
    <property type="evidence" value="ECO:0007669"/>
    <property type="project" value="UniProtKB-KW"/>
</dbReference>
<keyword evidence="2" id="KW-0547">Nucleotide-binding</keyword>
<dbReference type="InterPro" id="IPR010918">
    <property type="entry name" value="PurM-like_C_dom"/>
</dbReference>
<dbReference type="PANTHER" id="PTHR10256">
    <property type="entry name" value="SELENIDE, WATER DIKINASE"/>
    <property type="match status" value="1"/>
</dbReference>
<accession>A0A1A9UT98</accession>
<sequence length="350" mass="39328">MDCSVVQCQRQKEFYLVQTVDFFYPLVDDPKVMGKIALANVVSDVYAIGTTEIDKLNMIISAPTELSDEERDIVLPMIIDGFQESAQLAGCRVNIQNIALNPWCIIGGIATSICKQSEIILIYGAIPEAFLRVQLFMYTPSSASEQNMQQQNVRKGAVRPYNAKDGDHLVLTKPLGIQLATNACIWLNDKNEKYHKLAEHFSDQIIFQTFEMALKSMTFLNRDAAKLMHKYEAHAATDVTGFGLMGHARNLAEFQKERLQFVVTKLPILKNVLEFGKILSLDTKLRNGTSVETSGGLLIALPAKHSEAFCKEFYTLTKGEQYAWTIGYVKQADTRDVILAEQPEYIEVEL</sequence>
<dbReference type="STRING" id="7395.A0A1A9UT98"/>
<feature type="domain" description="PurM-like C-terminal" evidence="7">
    <location>
        <begin position="164"/>
        <end position="333"/>
    </location>
</feature>
<dbReference type="GO" id="GO:0016260">
    <property type="term" value="P:selenocysteine biosynthetic process"/>
    <property type="evidence" value="ECO:0007669"/>
    <property type="project" value="TreeGrafter"/>
</dbReference>
<keyword evidence="1" id="KW-0808">Transferase</keyword>
<evidence type="ECO:0000256" key="4">
    <source>
        <dbReference type="ARBA" id="ARBA00022840"/>
    </source>
</evidence>
<dbReference type="GO" id="GO:0004756">
    <property type="term" value="F:selenide, water dikinase activity"/>
    <property type="evidence" value="ECO:0007669"/>
    <property type="project" value="TreeGrafter"/>
</dbReference>
<dbReference type="Gene3D" id="3.30.1330.10">
    <property type="entry name" value="PurM-like, N-terminal domain"/>
    <property type="match status" value="1"/>
</dbReference>
<dbReference type="EnsemblMetazoa" id="GAUT014637-RA">
    <property type="protein sequence ID" value="GAUT014637-PA"/>
    <property type="gene ID" value="GAUT014637"/>
</dbReference>
<proteinExistence type="predicted"/>
<evidence type="ECO:0000256" key="5">
    <source>
        <dbReference type="ARBA" id="ARBA00023266"/>
    </source>
</evidence>
<dbReference type="SUPFAM" id="SSF55326">
    <property type="entry name" value="PurM N-terminal domain-like"/>
    <property type="match status" value="1"/>
</dbReference>
<evidence type="ECO:0000313" key="8">
    <source>
        <dbReference type="EnsemblMetazoa" id="GAUT014637-PA"/>
    </source>
</evidence>